<name>A0A7I7M4J2_9MYCO</name>
<evidence type="ECO:0008006" key="3">
    <source>
        <dbReference type="Google" id="ProtNLM"/>
    </source>
</evidence>
<proteinExistence type="predicted"/>
<dbReference type="AlphaFoldDB" id="A0A7I7M4J2"/>
<evidence type="ECO:0000313" key="2">
    <source>
        <dbReference type="Proteomes" id="UP000466514"/>
    </source>
</evidence>
<protein>
    <recommendedName>
        <fullName evidence="3">TetR family transcriptional regulator</fullName>
    </recommendedName>
</protein>
<dbReference type="Proteomes" id="UP000466514">
    <property type="component" value="Chromosome"/>
</dbReference>
<sequence>MRYDAEAFTEAFKDAPDSSGTVIAGVLAGQILSIREEPQRSRTRARLELTMSKHRDTGIASEFQQMADSYRALAERLVVAIQTGNGTPVDRSLCDEQTTVLLAYLGGLVFGFANDSPDEMSRDDIARQIRAVIIGVAAERAADHTPISDSSGVRAK</sequence>
<reference evidence="1 2" key="1">
    <citation type="journal article" date="2019" name="Emerg. Microbes Infect.">
        <title>Comprehensive subspecies identification of 175 nontuberculous mycobacteria species based on 7547 genomic profiles.</title>
        <authorList>
            <person name="Matsumoto Y."/>
            <person name="Kinjo T."/>
            <person name="Motooka D."/>
            <person name="Nabeya D."/>
            <person name="Jung N."/>
            <person name="Uechi K."/>
            <person name="Horii T."/>
            <person name="Iida T."/>
            <person name="Fujita J."/>
            <person name="Nakamura S."/>
        </authorList>
    </citation>
    <scope>NUCLEOTIDE SEQUENCE [LARGE SCALE GENOMIC DNA]</scope>
    <source>
        <strain evidence="1 2">JCM 13323</strain>
    </source>
</reference>
<evidence type="ECO:0000313" key="1">
    <source>
        <dbReference type="EMBL" id="BBX67105.1"/>
    </source>
</evidence>
<dbReference type="KEGG" id="mpsc:MPSYJ_05660"/>
<gene>
    <name evidence="1" type="ORF">MPSYJ_05660</name>
</gene>
<keyword evidence="2" id="KW-1185">Reference proteome</keyword>
<accession>A0A7I7M4J2</accession>
<organism evidence="1 2">
    <name type="scientific">Mycolicibacterium psychrotolerans</name>
    <dbReference type="NCBI Taxonomy" id="216929"/>
    <lineage>
        <taxon>Bacteria</taxon>
        <taxon>Bacillati</taxon>
        <taxon>Actinomycetota</taxon>
        <taxon>Actinomycetes</taxon>
        <taxon>Mycobacteriales</taxon>
        <taxon>Mycobacteriaceae</taxon>
        <taxon>Mycolicibacterium</taxon>
    </lineage>
</organism>
<dbReference type="Gene3D" id="1.10.357.10">
    <property type="entry name" value="Tetracycline Repressor, domain 2"/>
    <property type="match status" value="1"/>
</dbReference>
<dbReference type="EMBL" id="AP022574">
    <property type="protein sequence ID" value="BBX67105.1"/>
    <property type="molecule type" value="Genomic_DNA"/>
</dbReference>